<dbReference type="Proteomes" id="UP000249390">
    <property type="component" value="Unassembled WGS sequence"/>
</dbReference>
<organism evidence="1 2">
    <name type="scientific">Cuscuta australis</name>
    <dbReference type="NCBI Taxonomy" id="267555"/>
    <lineage>
        <taxon>Eukaryota</taxon>
        <taxon>Viridiplantae</taxon>
        <taxon>Streptophyta</taxon>
        <taxon>Embryophyta</taxon>
        <taxon>Tracheophyta</taxon>
        <taxon>Spermatophyta</taxon>
        <taxon>Magnoliopsida</taxon>
        <taxon>eudicotyledons</taxon>
        <taxon>Gunneridae</taxon>
        <taxon>Pentapetalae</taxon>
        <taxon>asterids</taxon>
        <taxon>lamiids</taxon>
        <taxon>Solanales</taxon>
        <taxon>Convolvulaceae</taxon>
        <taxon>Cuscuteae</taxon>
        <taxon>Cuscuta</taxon>
        <taxon>Cuscuta subgen. Grammica</taxon>
        <taxon>Cuscuta sect. Cleistogrammica</taxon>
    </lineage>
</organism>
<name>A0A328E9P4_9ASTE</name>
<evidence type="ECO:0000313" key="2">
    <source>
        <dbReference type="Proteomes" id="UP000249390"/>
    </source>
</evidence>
<reference evidence="1 2" key="1">
    <citation type="submission" date="2018-06" db="EMBL/GenBank/DDBJ databases">
        <title>The Genome of Cuscuta australis (Dodder) Provides Insight into the Evolution of Plant Parasitism.</title>
        <authorList>
            <person name="Liu H."/>
        </authorList>
    </citation>
    <scope>NUCLEOTIDE SEQUENCE [LARGE SCALE GENOMIC DNA]</scope>
    <source>
        <strain evidence="2">cv. Yunnan</strain>
        <tissue evidence="1">Vines</tissue>
    </source>
</reference>
<sequence>MSYCFKRSRLSTHMRSQPILPGMILLLCKALLEVCGEHDRTFGDVVDSSRTIRQSLCLNSFVTTRKWCPQVPHLYSKLLLETWDFIFSLLTQAGCFERVYEL</sequence>
<keyword evidence="2" id="KW-1185">Reference proteome</keyword>
<dbReference type="AlphaFoldDB" id="A0A328E9P4"/>
<gene>
    <name evidence="1" type="ORF">DM860_001730</name>
</gene>
<evidence type="ECO:0000313" key="1">
    <source>
        <dbReference type="EMBL" id="RAL54602.1"/>
    </source>
</evidence>
<dbReference type="EMBL" id="NQVE01000009">
    <property type="protein sequence ID" value="RAL54602.1"/>
    <property type="molecule type" value="Genomic_DNA"/>
</dbReference>
<comment type="caution">
    <text evidence="1">The sequence shown here is derived from an EMBL/GenBank/DDBJ whole genome shotgun (WGS) entry which is preliminary data.</text>
</comment>
<accession>A0A328E9P4</accession>
<protein>
    <submittedName>
        <fullName evidence="1">Uncharacterized protein</fullName>
    </submittedName>
</protein>
<proteinExistence type="predicted"/>